<keyword evidence="10" id="KW-0175">Coiled coil</keyword>
<feature type="coiled-coil region" evidence="10">
    <location>
        <begin position="1492"/>
        <end position="1536"/>
    </location>
</feature>
<feature type="domain" description="S1 motif" evidence="11">
    <location>
        <begin position="398"/>
        <end position="465"/>
    </location>
</feature>
<dbReference type="Gene3D" id="1.25.40.10">
    <property type="entry name" value="Tetratricopeptide repeat domain"/>
    <property type="match status" value="2"/>
</dbReference>
<evidence type="ECO:0000256" key="7">
    <source>
        <dbReference type="ARBA" id="ARBA00023274"/>
    </source>
</evidence>
<feature type="domain" description="S1 motif" evidence="11">
    <location>
        <begin position="661"/>
        <end position="730"/>
    </location>
</feature>
<evidence type="ECO:0000256" key="2">
    <source>
        <dbReference type="ARBA" id="ARBA00022517"/>
    </source>
</evidence>
<keyword evidence="5" id="KW-0677">Repeat</keyword>
<dbReference type="SUPFAM" id="SSF48452">
    <property type="entry name" value="TPR-like"/>
    <property type="match status" value="2"/>
</dbReference>
<keyword evidence="7" id="KW-0687">Ribonucleoprotein</keyword>
<dbReference type="FunFam" id="2.40.50.140:FF:000103">
    <property type="entry name" value="protein RRP5 homolog"/>
    <property type="match status" value="1"/>
</dbReference>
<protein>
    <recommendedName>
        <fullName evidence="8">rRNA biogenesis protein RRP5</fullName>
    </recommendedName>
    <alternativeName>
        <fullName evidence="9">Ribosomal RNA-processing protein 5</fullName>
    </alternativeName>
</protein>
<dbReference type="Pfam" id="PF24685">
    <property type="entry name" value="OB_RRP5_4th"/>
    <property type="match status" value="1"/>
</dbReference>
<dbReference type="SMART" id="SM00386">
    <property type="entry name" value="HAT"/>
    <property type="match status" value="6"/>
</dbReference>
<name>S8DHY3_9LAMI</name>
<feature type="domain" description="S1 motif" evidence="11">
    <location>
        <begin position="1158"/>
        <end position="1232"/>
    </location>
</feature>
<dbReference type="FunFam" id="2.40.50.140:FF:000179">
    <property type="entry name" value="rRNA biogenesis protein RRP5"/>
    <property type="match status" value="1"/>
</dbReference>
<dbReference type="FunFam" id="2.40.50.140:FF:000155">
    <property type="entry name" value="rRNA biogenesis protein RRP5"/>
    <property type="match status" value="1"/>
</dbReference>
<gene>
    <name evidence="12" type="ORF">M569_15804</name>
</gene>
<evidence type="ECO:0000313" key="13">
    <source>
        <dbReference type="Proteomes" id="UP000015453"/>
    </source>
</evidence>
<feature type="domain" description="S1 motif" evidence="11">
    <location>
        <begin position="308"/>
        <end position="381"/>
    </location>
</feature>
<dbReference type="InterPro" id="IPR003029">
    <property type="entry name" value="S1_domain"/>
</dbReference>
<dbReference type="FunFam" id="1.25.40.10:FF:000065">
    <property type="entry name" value="Programmed cell death 11"/>
    <property type="match status" value="1"/>
</dbReference>
<evidence type="ECO:0000259" key="11">
    <source>
        <dbReference type="PROSITE" id="PS50126"/>
    </source>
</evidence>
<feature type="domain" description="S1 motif" evidence="11">
    <location>
        <begin position="962"/>
        <end position="1038"/>
    </location>
</feature>
<dbReference type="Pfam" id="PF00575">
    <property type="entry name" value="S1"/>
    <property type="match status" value="3"/>
</dbReference>
<dbReference type="Proteomes" id="UP000015453">
    <property type="component" value="Unassembled WGS sequence"/>
</dbReference>
<dbReference type="Gene3D" id="2.40.50.140">
    <property type="entry name" value="Nucleic acid-binding proteins"/>
    <property type="match status" value="11"/>
</dbReference>
<dbReference type="InterPro" id="IPR045209">
    <property type="entry name" value="Rrp5"/>
</dbReference>
<evidence type="ECO:0000256" key="8">
    <source>
        <dbReference type="ARBA" id="ARBA00073619"/>
    </source>
</evidence>
<dbReference type="SMART" id="SM00316">
    <property type="entry name" value="S1"/>
    <property type="match status" value="14"/>
</dbReference>
<comment type="caution">
    <text evidence="12">The sequence shown here is derived from an EMBL/GenBank/DDBJ whole genome shotgun (WGS) entry which is preliminary data.</text>
</comment>
<feature type="domain" description="S1 motif" evidence="11">
    <location>
        <begin position="1063"/>
        <end position="1134"/>
    </location>
</feature>
<sequence length="1805" mass="200700">SADNGSGHLFGDGVVGKMPRFANKITLRNLSTGMKLWGMIAELNEKDIIVSLPGGLRGLVRACDAVDPQIEDALRGDMASNFLSKLYKEKQLVPCIVLQVEDDRKDASKVKIWLSLRLSVLYKSLTLDAVQEGMVLNAYTQSLEDHGCVLYFGSPSFTGFMQKCERSYNCKTELSMGQIIKGVVTSVDRARRVVHLNSDPEVISKVVDTEPNTFSIDTLSPGMMVNARVSAILDNGLMLSFLSYFTGTVDIFNLSNTIPSSSWRNGYSINMKVKSRILFIDSATRAIGLTLNPSLVGNMAPKSLVKIGDIFDKSKVLRVDKAFGLLVELPTKPPTPAFVSVTDAFDEAVENLDKSFKEGSVVPIRILGYRHLEGLAIGSLKASALKGLVFSHSDVKPGMVVKAKILKVRSSGAIVQFSSGVKAICPLRHMSEFERAKPPKKFQAGVELVFRVLGCRSKRISVTHKKTLVKSKLGILSSYADATDGLVTHGWITKIDKNGCFVRFYNGVEGFVSRSELGLGPDGDIGSLYHVEQVVKCRVVKYLRSSRTISLSFNVTQSRSSLVESMKPGTTVSGVCGHVTSTTVVVNVNGSSNTRGIITLEHLADHHGHAKLFIASLKPGYLFDQLLVLGVEGKNLLLSAKTSLLLSAQQLPVDVTEIRCPSVMHGYICNIIESGCFIRFLGRLTGFAPRSKVTNDRRLNLCEIFRVGQSVRCIAHDVNTESGRITLSLKQSLCCSSDASYAQEYFSMEAKIAKMQALDIESPECSWDANFGICSVVEGKVHEIKDVGAVLSFDKYHDVYGFISHNQLPEPLEVNSIVRAAVLDVSKIDRLVDLSLKPEFLTSFEDGFTGGARSKKRKTNASMNVEVNQAVMAIVEIVKENYLVLSLPDHKSAIGYAMRFDYNTQNLPHKQFVHGQRVQATVLSLPSPSTCWRLLLMLNSVGDDFETRRTKRTKKNHSYDVGSVVQVEITKINLLEVRVKFASGHHGRIHITETTDGNSAETPFSAYTVGETLTAVIVSKVNKRENGSGGYLWELSVKPSLLDGSVGVDKFTKPSEEIDYIYGQPVSGYVYKVDSEWAWLSISRWATAKLFFLDSSCEPSELAEFQKRFSVGKLVSGYVVSVNKEKKLLHLALNKPKDCSSESENFYQHQLFGHLAEGSIIGGRISKILSGVGGLVVQIASHHYGMVNFMELTNSWDLNPLSGYQEGQFVKCEILEINRSAKGTVHVDLSLRCPSCNVADAEHSSDVNIKRPKEIKDLQPDMPVKGYVKSISTKGCYIMLSRKIDAKILICNLSDNYVENPAVDFPIGKLVSGRVRSVEPLSKRVEVTLRTSSVDRGSDVISFDHVSAGTIISGRIKRVESFGLFISIDNTNIVGLCHISEISDSYEEHPETNYAVGQIVSAKVLKVDKDRNRVSLGLKNSYMETDEKLNTPMQQENDLAHFVNDSFLQVESMNGTSVYVPSPIPAEAESRATVPPLEVPLDEFANLDSEVISDQRIEVAGAERNVDKDEKRVKKRARLEREIEIRAAEEKLLEEDIPKNAEEYEKLVRNSPNSSFMWIKYMAHMLSLADVEKARSVAERALQTINFREESEKLNIWVAYFNLENEYGNPPEEAVSKVFQRALQTCDPKKVHLALLGMYERTEQYESCEGLLDKMTRKFKRSSKVWLRKINFLLGINNSDSIQSTVSHALLSLPPHKHVKFISQAAVLEFKRGVPDRGRSLFEGILREYPKRTDVWSIYLDQEIRNGDGDVIRALFERAISLTLPQKKMKFFFKKYLEYEKSAGDKERVESVKRKAMEYVESSMA</sequence>
<dbReference type="Pfam" id="PF23231">
    <property type="entry name" value="HAT_Syf1_CNRKL1_C"/>
    <property type="match status" value="1"/>
</dbReference>
<evidence type="ECO:0000256" key="5">
    <source>
        <dbReference type="ARBA" id="ARBA00022737"/>
    </source>
</evidence>
<dbReference type="FunFam" id="2.40.50.140:FF:000159">
    <property type="entry name" value="rRNA biogenesis protein rrp5"/>
    <property type="match status" value="1"/>
</dbReference>
<feature type="non-terminal residue" evidence="12">
    <location>
        <position position="1"/>
    </location>
</feature>
<feature type="domain" description="S1 motif" evidence="11">
    <location>
        <begin position="1261"/>
        <end position="1330"/>
    </location>
</feature>
<evidence type="ECO:0000256" key="1">
    <source>
        <dbReference type="ARBA" id="ARBA00004604"/>
    </source>
</evidence>
<keyword evidence="2" id="KW-0690">Ribosome biogenesis</keyword>
<dbReference type="GO" id="GO:0032040">
    <property type="term" value="C:small-subunit processome"/>
    <property type="evidence" value="ECO:0007669"/>
    <property type="project" value="TreeGrafter"/>
</dbReference>
<organism evidence="12 13">
    <name type="scientific">Genlisea aurea</name>
    <dbReference type="NCBI Taxonomy" id="192259"/>
    <lineage>
        <taxon>Eukaryota</taxon>
        <taxon>Viridiplantae</taxon>
        <taxon>Streptophyta</taxon>
        <taxon>Embryophyta</taxon>
        <taxon>Tracheophyta</taxon>
        <taxon>Spermatophyta</taxon>
        <taxon>Magnoliopsida</taxon>
        <taxon>eudicotyledons</taxon>
        <taxon>Gunneridae</taxon>
        <taxon>Pentapetalae</taxon>
        <taxon>asterids</taxon>
        <taxon>lamiids</taxon>
        <taxon>Lamiales</taxon>
        <taxon>Lentibulariaceae</taxon>
        <taxon>Genlisea</taxon>
    </lineage>
</organism>
<feature type="domain" description="S1 motif" evidence="11">
    <location>
        <begin position="485"/>
        <end position="554"/>
    </location>
</feature>
<dbReference type="EMBL" id="AUSU01008717">
    <property type="protein sequence ID" value="EPS59007.1"/>
    <property type="molecule type" value="Genomic_DNA"/>
</dbReference>
<evidence type="ECO:0000256" key="10">
    <source>
        <dbReference type="SAM" id="Coils"/>
    </source>
</evidence>
<dbReference type="InterPro" id="IPR057301">
    <property type="entry name" value="Rrp5_OB_4th"/>
</dbReference>
<comment type="subcellular location">
    <subcellularLocation>
        <location evidence="1">Nucleus</location>
        <location evidence="1">Nucleolus</location>
    </subcellularLocation>
</comment>
<dbReference type="SUPFAM" id="SSF50249">
    <property type="entry name" value="Nucleic acid-binding proteins"/>
    <property type="match status" value="12"/>
</dbReference>
<feature type="domain" description="S1 motif" evidence="11">
    <location>
        <begin position="33"/>
        <end position="117"/>
    </location>
</feature>
<keyword evidence="4" id="KW-0597">Phosphoprotein</keyword>
<accession>S8DHY3</accession>
<dbReference type="InterPro" id="IPR012340">
    <property type="entry name" value="NA-bd_OB-fold"/>
</dbReference>
<evidence type="ECO:0000256" key="4">
    <source>
        <dbReference type="ARBA" id="ARBA00022553"/>
    </source>
</evidence>
<dbReference type="PANTHER" id="PTHR23270:SF10">
    <property type="entry name" value="PROTEIN RRP5 HOMOLOG"/>
    <property type="match status" value="1"/>
</dbReference>
<feature type="domain" description="S1 motif" evidence="11">
    <location>
        <begin position="774"/>
        <end position="837"/>
    </location>
</feature>
<dbReference type="InterPro" id="IPR003107">
    <property type="entry name" value="HAT"/>
</dbReference>
<proteinExistence type="predicted"/>
<evidence type="ECO:0000256" key="9">
    <source>
        <dbReference type="ARBA" id="ARBA00076674"/>
    </source>
</evidence>
<dbReference type="PROSITE" id="PS50126">
    <property type="entry name" value="S1"/>
    <property type="match status" value="13"/>
</dbReference>
<keyword evidence="3" id="KW-0698">rRNA processing</keyword>
<dbReference type="InterPro" id="IPR055430">
    <property type="entry name" value="HAT_Syf1_CNRKL1_C"/>
</dbReference>
<feature type="domain" description="S1 motif" evidence="11">
    <location>
        <begin position="1349"/>
        <end position="1419"/>
    </location>
</feature>
<dbReference type="InterPro" id="IPR057300">
    <property type="entry name" value="OB_Rrp5"/>
</dbReference>
<dbReference type="GO" id="GO:0006364">
    <property type="term" value="P:rRNA processing"/>
    <property type="evidence" value="ECO:0007669"/>
    <property type="project" value="UniProtKB-KW"/>
</dbReference>
<keyword evidence="6" id="KW-0539">Nucleus</keyword>
<dbReference type="InterPro" id="IPR011990">
    <property type="entry name" value="TPR-like_helical_dom_sf"/>
</dbReference>
<dbReference type="OrthoDB" id="412781at2759"/>
<dbReference type="GO" id="GO:0003723">
    <property type="term" value="F:RNA binding"/>
    <property type="evidence" value="ECO:0007669"/>
    <property type="project" value="TreeGrafter"/>
</dbReference>
<feature type="domain" description="S1 motif" evidence="11">
    <location>
        <begin position="133"/>
        <end position="199"/>
    </location>
</feature>
<feature type="domain" description="S1 motif" evidence="11">
    <location>
        <begin position="222"/>
        <end position="292"/>
    </location>
</feature>
<keyword evidence="13" id="KW-1185">Reference proteome</keyword>
<evidence type="ECO:0000256" key="3">
    <source>
        <dbReference type="ARBA" id="ARBA00022552"/>
    </source>
</evidence>
<reference evidence="12 13" key="1">
    <citation type="journal article" date="2013" name="BMC Genomics">
        <title>The miniature genome of a carnivorous plant Genlisea aurea contains a low number of genes and short non-coding sequences.</title>
        <authorList>
            <person name="Leushkin E.V."/>
            <person name="Sutormin R.A."/>
            <person name="Nabieva E.R."/>
            <person name="Penin A.A."/>
            <person name="Kondrashov A.S."/>
            <person name="Logacheva M.D."/>
        </authorList>
    </citation>
    <scope>NUCLEOTIDE SEQUENCE [LARGE SCALE GENOMIC DNA]</scope>
</reference>
<dbReference type="PANTHER" id="PTHR23270">
    <property type="entry name" value="PROGRAMMED CELL DEATH PROTEIN 11 PRE-RRNA PROCESSING PROTEIN RRP5"/>
    <property type="match status" value="1"/>
</dbReference>
<evidence type="ECO:0000313" key="12">
    <source>
        <dbReference type="EMBL" id="EPS59007.1"/>
    </source>
</evidence>
<dbReference type="Pfam" id="PF24682">
    <property type="entry name" value="OB_RRP5"/>
    <property type="match status" value="1"/>
</dbReference>
<evidence type="ECO:0000256" key="6">
    <source>
        <dbReference type="ARBA" id="ARBA00023242"/>
    </source>
</evidence>